<dbReference type="AlphaFoldDB" id="A0A0V0S5B2"/>
<evidence type="ECO:0000313" key="1">
    <source>
        <dbReference type="EMBL" id="KRX21958.1"/>
    </source>
</evidence>
<comment type="caution">
    <text evidence="1">The sequence shown here is derived from an EMBL/GenBank/DDBJ whole genome shotgun (WGS) entry which is preliminary data.</text>
</comment>
<name>A0A0V0S5B2_9BILA</name>
<dbReference type="Proteomes" id="UP000054630">
    <property type="component" value="Unassembled WGS sequence"/>
</dbReference>
<keyword evidence="2" id="KW-1185">Reference proteome</keyword>
<dbReference type="OrthoDB" id="10438337at2759"/>
<dbReference type="STRING" id="6336.A0A0V0S5B2"/>
<evidence type="ECO:0000313" key="2">
    <source>
        <dbReference type="Proteomes" id="UP000054630"/>
    </source>
</evidence>
<proteinExistence type="predicted"/>
<gene>
    <name evidence="1" type="ORF">T07_2576</name>
</gene>
<sequence>MVIHCPEGNSFSIAEIRAQLTLGRRSVWLQSCCAKHDFRMRDVLLPLLMIYWETYLVKPFATLNTMISAVFLQTVQRPCVLDCRKCQRELRKLFGKWLRANIITFRP</sequence>
<accession>A0A0V0S5B2</accession>
<protein>
    <submittedName>
        <fullName evidence="1">Uncharacterized protein</fullName>
    </submittedName>
</protein>
<organism evidence="1 2">
    <name type="scientific">Trichinella nelsoni</name>
    <dbReference type="NCBI Taxonomy" id="6336"/>
    <lineage>
        <taxon>Eukaryota</taxon>
        <taxon>Metazoa</taxon>
        <taxon>Ecdysozoa</taxon>
        <taxon>Nematoda</taxon>
        <taxon>Enoplea</taxon>
        <taxon>Dorylaimia</taxon>
        <taxon>Trichinellida</taxon>
        <taxon>Trichinellidae</taxon>
        <taxon>Trichinella</taxon>
    </lineage>
</organism>
<dbReference type="EMBL" id="JYDL01000035">
    <property type="protein sequence ID" value="KRX21958.1"/>
    <property type="molecule type" value="Genomic_DNA"/>
</dbReference>
<reference evidence="1 2" key="1">
    <citation type="submission" date="2015-01" db="EMBL/GenBank/DDBJ databases">
        <title>Evolution of Trichinella species and genotypes.</title>
        <authorList>
            <person name="Korhonen P.K."/>
            <person name="Edoardo P."/>
            <person name="Giuseppe L.R."/>
            <person name="Gasser R.B."/>
        </authorList>
    </citation>
    <scope>NUCLEOTIDE SEQUENCE [LARGE SCALE GENOMIC DNA]</scope>
    <source>
        <strain evidence="1">ISS37</strain>
    </source>
</reference>